<name>D2RGD2_ARCPA</name>
<evidence type="ECO:0000313" key="5">
    <source>
        <dbReference type="Proteomes" id="UP000001901"/>
    </source>
</evidence>
<dbReference type="PANTHER" id="PTHR43080:SF2">
    <property type="entry name" value="CBS DOMAIN-CONTAINING PROTEIN"/>
    <property type="match status" value="1"/>
</dbReference>
<dbReference type="PROSITE" id="PS51371">
    <property type="entry name" value="CBS"/>
    <property type="match status" value="2"/>
</dbReference>
<dbReference type="SMART" id="SM00116">
    <property type="entry name" value="CBS"/>
    <property type="match status" value="2"/>
</dbReference>
<reference evidence="4 5" key="1">
    <citation type="journal article" date="2010" name="Stand. Genomic Sci.">
        <title>Complete genome sequence of Archaeoglobus profundus type strain (AV18).</title>
        <authorList>
            <person name="von Jan M."/>
            <person name="Lapidus A."/>
            <person name="Del Rio T.G."/>
            <person name="Copeland A."/>
            <person name="Tice H."/>
            <person name="Cheng J.F."/>
            <person name="Lucas S."/>
            <person name="Chen F."/>
            <person name="Nolan M."/>
            <person name="Goodwin L."/>
            <person name="Han C."/>
            <person name="Pitluck S."/>
            <person name="Liolios K."/>
            <person name="Ivanova N."/>
            <person name="Mavromatis K."/>
            <person name="Ovchinnikova G."/>
            <person name="Chertkov O."/>
            <person name="Pati A."/>
            <person name="Chen A."/>
            <person name="Palaniappan K."/>
            <person name="Land M."/>
            <person name="Hauser L."/>
            <person name="Chang Y.J."/>
            <person name="Jeffries C.D."/>
            <person name="Saunders E."/>
            <person name="Brettin T."/>
            <person name="Detter J.C."/>
            <person name="Chain P."/>
            <person name="Eichinger K."/>
            <person name="Huber H."/>
            <person name="Spring S."/>
            <person name="Rohde M."/>
            <person name="Goker M."/>
            <person name="Wirth R."/>
            <person name="Woyke T."/>
            <person name="Bristow J."/>
            <person name="Eisen J.A."/>
            <person name="Markowitz V."/>
            <person name="Hugenholtz P."/>
            <person name="Kyrpides N.C."/>
            <person name="Klenk H.P."/>
        </authorList>
    </citation>
    <scope>NUCLEOTIDE SEQUENCE [LARGE SCALE GENOMIC DNA]</scope>
    <source>
        <strain evidence="5">DSM 5631 / JCM 9629 / NBRC 100127 / Av18</strain>
    </source>
</reference>
<feature type="domain" description="CBS" evidence="3">
    <location>
        <begin position="74"/>
        <end position="132"/>
    </location>
</feature>
<dbReference type="Gene3D" id="3.10.580.10">
    <property type="entry name" value="CBS-domain"/>
    <property type="match status" value="1"/>
</dbReference>
<evidence type="ECO:0000313" key="4">
    <source>
        <dbReference type="EMBL" id="ADB57357.1"/>
    </source>
</evidence>
<dbReference type="Proteomes" id="UP000001901">
    <property type="component" value="Chromosome"/>
</dbReference>
<accession>D2RGD2</accession>
<feature type="domain" description="CBS" evidence="3">
    <location>
        <begin position="9"/>
        <end position="65"/>
    </location>
</feature>
<evidence type="ECO:0000256" key="2">
    <source>
        <dbReference type="PROSITE-ProRule" id="PRU00703"/>
    </source>
</evidence>
<dbReference type="PANTHER" id="PTHR43080">
    <property type="entry name" value="CBS DOMAIN-CONTAINING PROTEIN CBSX3, MITOCHONDRIAL"/>
    <property type="match status" value="1"/>
</dbReference>
<dbReference type="OrthoDB" id="43333at2157"/>
<dbReference type="SUPFAM" id="SSF54631">
    <property type="entry name" value="CBS-domain pair"/>
    <property type="match status" value="1"/>
</dbReference>
<organism evidence="4 5">
    <name type="scientific">Archaeoglobus profundus (strain DSM 5631 / JCM 9629 / NBRC 100127 / Av18)</name>
    <dbReference type="NCBI Taxonomy" id="572546"/>
    <lineage>
        <taxon>Archaea</taxon>
        <taxon>Methanobacteriati</taxon>
        <taxon>Methanobacteriota</taxon>
        <taxon>Archaeoglobi</taxon>
        <taxon>Archaeoglobales</taxon>
        <taxon>Archaeoglobaceae</taxon>
        <taxon>Archaeoglobus</taxon>
    </lineage>
</organism>
<dbReference type="GeneID" id="8738940"/>
<dbReference type="Pfam" id="PF00571">
    <property type="entry name" value="CBS"/>
    <property type="match status" value="2"/>
</dbReference>
<evidence type="ECO:0000259" key="3">
    <source>
        <dbReference type="PROSITE" id="PS51371"/>
    </source>
</evidence>
<dbReference type="AlphaFoldDB" id="D2RGD2"/>
<dbReference type="STRING" id="572546.Arcpr_0287"/>
<evidence type="ECO:0000256" key="1">
    <source>
        <dbReference type="ARBA" id="ARBA00023122"/>
    </source>
</evidence>
<dbReference type="InterPro" id="IPR051257">
    <property type="entry name" value="Diverse_CBS-Domain"/>
</dbReference>
<sequence>MTVLVADIMCRKVEFIDADANVLEAIENVVLKKIGALIVKEDGKAVGVVTLRDIVLRCLAEGLDPRDVKVSEIASKPVIAVSGDTPIDEVVKLLKEHKITRVFVRENGTIVGYVSLAELLPVYLRKYMGLQEIVV</sequence>
<dbReference type="InterPro" id="IPR000644">
    <property type="entry name" value="CBS_dom"/>
</dbReference>
<protein>
    <submittedName>
        <fullName evidence="4">Signal transduction protein with CBS domains</fullName>
    </submittedName>
</protein>
<dbReference type="HOGENOM" id="CLU_040681_12_0_2"/>
<dbReference type="PaxDb" id="572546-Arcpr_0287"/>
<dbReference type="EMBL" id="CP001857">
    <property type="protein sequence ID" value="ADB57357.1"/>
    <property type="molecule type" value="Genomic_DNA"/>
</dbReference>
<dbReference type="KEGG" id="apo:Arcpr_0287"/>
<dbReference type="eggNOG" id="arCOG00606">
    <property type="taxonomic scope" value="Archaea"/>
</dbReference>
<keyword evidence="1 2" id="KW-0129">CBS domain</keyword>
<dbReference type="InterPro" id="IPR046342">
    <property type="entry name" value="CBS_dom_sf"/>
</dbReference>
<dbReference type="RefSeq" id="WP_012939693.1">
    <property type="nucleotide sequence ID" value="NC_013741.1"/>
</dbReference>
<proteinExistence type="predicted"/>
<keyword evidence="5" id="KW-1185">Reference proteome</keyword>
<gene>
    <name evidence="4" type="ordered locus">Arcpr_0287</name>
</gene>